<reference evidence="4 5" key="2">
    <citation type="submission" date="2019-02" db="EMBL/GenBank/DDBJ databases">
        <title>'Lichenibacterium ramalinii' gen. nov. sp. nov., 'Lichenibacterium minor' gen. nov. sp. nov.</title>
        <authorList>
            <person name="Pankratov T."/>
        </authorList>
    </citation>
    <scope>NUCLEOTIDE SEQUENCE [LARGE SCALE GENOMIC DNA]</scope>
    <source>
        <strain evidence="4 5">RmlP001</strain>
    </source>
</reference>
<evidence type="ECO:0000313" key="4">
    <source>
        <dbReference type="EMBL" id="RYB07241.1"/>
    </source>
</evidence>
<dbReference type="InterPro" id="IPR016181">
    <property type="entry name" value="Acyl_CoA_acyltransferase"/>
</dbReference>
<organism evidence="4 5">
    <name type="scientific">Lichenibacterium ramalinae</name>
    <dbReference type="NCBI Taxonomy" id="2316527"/>
    <lineage>
        <taxon>Bacteria</taxon>
        <taxon>Pseudomonadati</taxon>
        <taxon>Pseudomonadota</taxon>
        <taxon>Alphaproteobacteria</taxon>
        <taxon>Hyphomicrobiales</taxon>
        <taxon>Lichenihabitantaceae</taxon>
        <taxon>Lichenibacterium</taxon>
    </lineage>
</organism>
<keyword evidence="5" id="KW-1185">Reference proteome</keyword>
<accession>A0A4Q2RJQ7</accession>
<evidence type="ECO:0000259" key="3">
    <source>
        <dbReference type="PROSITE" id="PS51186"/>
    </source>
</evidence>
<dbReference type="Pfam" id="PF13673">
    <property type="entry name" value="Acetyltransf_10"/>
    <property type="match status" value="1"/>
</dbReference>
<dbReference type="InterPro" id="IPR000182">
    <property type="entry name" value="GNAT_dom"/>
</dbReference>
<dbReference type="AlphaFoldDB" id="A0A4Q2RJQ7"/>
<protein>
    <submittedName>
        <fullName evidence="4">GNAT family N-acetyltransferase</fullName>
    </submittedName>
</protein>
<dbReference type="GO" id="GO:0016747">
    <property type="term" value="F:acyltransferase activity, transferring groups other than amino-acyl groups"/>
    <property type="evidence" value="ECO:0007669"/>
    <property type="project" value="InterPro"/>
</dbReference>
<dbReference type="Gene3D" id="3.40.630.30">
    <property type="match status" value="1"/>
</dbReference>
<reference evidence="4 5" key="1">
    <citation type="submission" date="2018-09" db="EMBL/GenBank/DDBJ databases">
        <authorList>
            <person name="Grouzdev D.S."/>
            <person name="Krutkina M.S."/>
        </authorList>
    </citation>
    <scope>NUCLEOTIDE SEQUENCE [LARGE SCALE GENOMIC DNA]</scope>
    <source>
        <strain evidence="4 5">RmlP001</strain>
    </source>
</reference>
<dbReference type="PROSITE" id="PS51186">
    <property type="entry name" value="GNAT"/>
    <property type="match status" value="1"/>
</dbReference>
<feature type="domain" description="N-acetyltransferase" evidence="3">
    <location>
        <begin position="1"/>
        <end position="130"/>
    </location>
</feature>
<dbReference type="OrthoDB" id="2135706at2"/>
<dbReference type="InterPro" id="IPR050832">
    <property type="entry name" value="Bact_Acetyltransf"/>
</dbReference>
<dbReference type="SUPFAM" id="SSF55729">
    <property type="entry name" value="Acyl-CoA N-acyltransferases (Nat)"/>
    <property type="match status" value="1"/>
</dbReference>
<dbReference type="Proteomes" id="UP000289411">
    <property type="component" value="Unassembled WGS sequence"/>
</dbReference>
<comment type="caution">
    <text evidence="4">The sequence shown here is derived from an EMBL/GenBank/DDBJ whole genome shotgun (WGS) entry which is preliminary data.</text>
</comment>
<dbReference type="PANTHER" id="PTHR43877">
    <property type="entry name" value="AMINOALKYLPHOSPHONATE N-ACETYLTRANSFERASE-RELATED-RELATED"/>
    <property type="match status" value="1"/>
</dbReference>
<proteinExistence type="predicted"/>
<sequence>MLDLWVAAWRAAMPEIDFDARRSWCAAHLDALAAAGARVVVAELAGTVAGFVTVDTRRGHVDQLAVHPEAQGSGVADRLIARAKVLAPGGLALDVNAVNGRARRFYARHGFRTVGAGVNARSGLPTLTLNWRPGEDGSTDPDID</sequence>
<keyword evidence="1 4" id="KW-0808">Transferase</keyword>
<evidence type="ECO:0000313" key="5">
    <source>
        <dbReference type="Proteomes" id="UP000289411"/>
    </source>
</evidence>
<dbReference type="CDD" id="cd04301">
    <property type="entry name" value="NAT_SF"/>
    <property type="match status" value="1"/>
</dbReference>
<evidence type="ECO:0000256" key="2">
    <source>
        <dbReference type="ARBA" id="ARBA00023315"/>
    </source>
</evidence>
<keyword evidence="2" id="KW-0012">Acyltransferase</keyword>
<name>A0A4Q2RJQ7_9HYPH</name>
<dbReference type="RefSeq" id="WP_129217842.1">
    <property type="nucleotide sequence ID" value="NZ_QYBC01000002.1"/>
</dbReference>
<gene>
    <name evidence="4" type="ORF">D3272_04055</name>
</gene>
<evidence type="ECO:0000256" key="1">
    <source>
        <dbReference type="ARBA" id="ARBA00022679"/>
    </source>
</evidence>
<dbReference type="EMBL" id="QYBC01000002">
    <property type="protein sequence ID" value="RYB07241.1"/>
    <property type="molecule type" value="Genomic_DNA"/>
</dbReference>